<dbReference type="InterPro" id="IPR011990">
    <property type="entry name" value="TPR-like_helical_dom_sf"/>
</dbReference>
<comment type="caution">
    <text evidence="2">Lacks conserved residue(s) required for the propagation of feature annotation.</text>
</comment>
<dbReference type="GO" id="GO:0043531">
    <property type="term" value="F:ADP binding"/>
    <property type="evidence" value="ECO:0007669"/>
    <property type="project" value="InterPro"/>
</dbReference>
<sequence>MSSFDSPGQGLNILCIDGGGARGLSALILVEELMNRIQPLKKLDSPPHPYQCFDLIAGTGTGAVQACMLGRLRMPVQSAIESYASLAKNVFSEKKRYGSGSFKTTRLKESLRKIIQHATGDPNESMLEHQQTIEQCKTLVFAMSKHNMRAAIPTAFRSYPVASNTGPNCPIWQTLCATVAHPDLFKSFDIGDPPLNRSFVDAGVGCNNPLAHVLTEVKALYPDRYVSSITSIGTGHTRTIQIPNTSLLRHLLPIPAIVAMKAIATDTERVAEDMARRFNSTNGVYFRLNVDQGMQDVGMDGWEQLSEVLEHTSAYMKPVGVSQRISKVAEAIHSKMPSVPTAQIDGEIQPATASASMSPMIRRCPAPSPIFTGCEQKISGVESCITGSTTERKVCIVHGLGGAGKTQIALKVVERTYGKWKEVLFIDASTRELIESALKEAAIAKQAGDTYKAALQWLESCHEPWLLVLDNADDPSVPIRDYIPRGHHGSVIITTRLSGMLSLAQGTNSDCSVSSMDPDDALLLLLKAAQKQEVETSLKERGEAKKLLQELGHFAVAVVHAGSFIGHSPHISIADYRALLMRQNRRALEAYSKLPQAVKVDDYGHTVYTAWLMCYEQLGSHAQKLLWLFASLHHTGITIDIFRRASQGINSYKPTLPTTPLEDAAQQQLQNVLCNFLDSDHSWDELLFTEAINEISSRSLLEYDAMNQAYRIHVLVQTWVHTVVPYDVELVAECARTLLSVSIPLDWTFESIMYRISIGPHVDKVLSEGSGAVGPNHADPLFRVLMDRGQWARAELLITGVQETMKHALGLDHPDTLSSMYNLAYTYSYLGQYEDARALQSQVLHTRKQVLGLDHPDTLRSMNNLAVAYSDLGRHEDARALHFEALDTWKKVLGKDHPDTLSSMNNLANTYSDLGQHEDAKALHFEALDTRKQVLGKDHPDTLSSMNNLANTYLHLGQHEDAGDLHFDALDIRKQVLGKDHPDALRSMNNLGVAYSHLGRHEGAKALHSEALNTQKQVLGKDHPDTLLSMYNLACTYSDLGRYKDARSLHSEALNIRKQVLGKDHPDTLRSMNNLANTYSHLGRHEDASELHSEALDTWKQVLGEDHLDTLLSMNNLAYTYKHLGRHEDARALHSGALDTREQVLGKDHPDTLRSMNNLANAYSDLGRHEDATALHSGALDIRKQVLGKDHPDTLLSMYNLACTYSDLGRYEAAKALHFEALDIRKQALGIDHPDTLKSIIYLSEIYLTIGQMAEAEKLQIPLDKYIRTFGENHEWTNYAQGQLEKIQNYRKQPSRGLNRHKILVKNYLERYGIDVMGPHDVSKENYNT</sequence>
<dbReference type="PRINTS" id="PR00381">
    <property type="entry name" value="KINESINLIGHT"/>
</dbReference>
<dbReference type="PANTHER" id="PTHR46082">
    <property type="entry name" value="ATP/GTP-BINDING PROTEIN-RELATED"/>
    <property type="match status" value="1"/>
</dbReference>
<protein>
    <submittedName>
        <fullName evidence="4">Kinesin light chain</fullName>
    </submittedName>
</protein>
<dbReference type="InterPro" id="IPR053137">
    <property type="entry name" value="NLR-like"/>
</dbReference>
<dbReference type="SUPFAM" id="SSF52540">
    <property type="entry name" value="P-loop containing nucleoside triphosphate hydrolases"/>
    <property type="match status" value="1"/>
</dbReference>
<dbReference type="Gene3D" id="3.40.1090.10">
    <property type="entry name" value="Cytosolic phospholipase A2 catalytic domain"/>
    <property type="match status" value="1"/>
</dbReference>
<dbReference type="PROSITE" id="PS51635">
    <property type="entry name" value="PNPLA"/>
    <property type="match status" value="1"/>
</dbReference>
<dbReference type="InterPro" id="IPR027417">
    <property type="entry name" value="P-loop_NTPase"/>
</dbReference>
<dbReference type="HOGENOM" id="CLU_000288_125_6_1"/>
<dbReference type="InterPro" id="IPR016035">
    <property type="entry name" value="Acyl_Trfase/lysoPLipase"/>
</dbReference>
<feature type="short sequence motif" description="GXGXXG" evidence="2">
    <location>
        <begin position="18"/>
        <end position="23"/>
    </location>
</feature>
<dbReference type="EMBL" id="AZST01000108">
    <property type="protein sequence ID" value="KEP52390.1"/>
    <property type="molecule type" value="Genomic_DNA"/>
</dbReference>
<dbReference type="Pfam" id="PF13374">
    <property type="entry name" value="TPR_10"/>
    <property type="match status" value="3"/>
</dbReference>
<dbReference type="SUPFAM" id="SSF52151">
    <property type="entry name" value="FabD/lysophospholipase-like"/>
    <property type="match status" value="1"/>
</dbReference>
<reference evidence="4 5" key="1">
    <citation type="submission" date="2013-12" db="EMBL/GenBank/DDBJ databases">
        <authorList>
            <person name="Cubeta M."/>
            <person name="Pakala S."/>
            <person name="Fedorova N."/>
            <person name="Thomas E."/>
            <person name="Dean R."/>
            <person name="Jabaji S."/>
            <person name="Neate S."/>
            <person name="Toda T."/>
            <person name="Tavantzis S."/>
            <person name="Vilgalys R."/>
            <person name="Bharathan N."/>
            <person name="Pakala S."/>
            <person name="Losada L.S."/>
            <person name="Zafar N."/>
            <person name="Nierman W."/>
        </authorList>
    </citation>
    <scope>NUCLEOTIDE SEQUENCE [LARGE SCALE GENOMIC DNA]</scope>
    <source>
        <strain evidence="4 5">123E</strain>
    </source>
</reference>
<evidence type="ECO:0000313" key="5">
    <source>
        <dbReference type="Proteomes" id="UP000027456"/>
    </source>
</evidence>
<dbReference type="Pfam" id="PF01734">
    <property type="entry name" value="Patatin"/>
    <property type="match status" value="1"/>
</dbReference>
<dbReference type="InterPro" id="IPR019734">
    <property type="entry name" value="TPR_rpt"/>
</dbReference>
<dbReference type="Pfam" id="PF13424">
    <property type="entry name" value="TPR_12"/>
    <property type="match status" value="4"/>
</dbReference>
<accession>A0A074S4A1</accession>
<organism evidence="4 5">
    <name type="scientific">Rhizoctonia solani 123E</name>
    <dbReference type="NCBI Taxonomy" id="1423351"/>
    <lineage>
        <taxon>Eukaryota</taxon>
        <taxon>Fungi</taxon>
        <taxon>Dikarya</taxon>
        <taxon>Basidiomycota</taxon>
        <taxon>Agaricomycotina</taxon>
        <taxon>Agaricomycetes</taxon>
        <taxon>Cantharellales</taxon>
        <taxon>Ceratobasidiaceae</taxon>
        <taxon>Rhizoctonia</taxon>
    </lineage>
</organism>
<dbReference type="STRING" id="1423351.A0A074S4A1"/>
<comment type="caution">
    <text evidence="4">The sequence shown here is derived from an EMBL/GenBank/DDBJ whole genome shotgun (WGS) entry which is preliminary data.</text>
</comment>
<dbReference type="OrthoDB" id="1658288at2759"/>
<dbReference type="GO" id="GO:0046486">
    <property type="term" value="P:glycerolipid metabolic process"/>
    <property type="evidence" value="ECO:0007669"/>
    <property type="project" value="UniProtKB-ARBA"/>
</dbReference>
<dbReference type="SMART" id="SM00028">
    <property type="entry name" value="TPR"/>
    <property type="match status" value="10"/>
</dbReference>
<evidence type="ECO:0000256" key="1">
    <source>
        <dbReference type="ARBA" id="ARBA00023098"/>
    </source>
</evidence>
<feature type="domain" description="PNPLA" evidence="3">
    <location>
        <begin position="14"/>
        <end position="214"/>
    </location>
</feature>
<keyword evidence="5" id="KW-1185">Reference proteome</keyword>
<dbReference type="Proteomes" id="UP000027456">
    <property type="component" value="Unassembled WGS sequence"/>
</dbReference>
<name>A0A074S4A1_9AGAM</name>
<gene>
    <name evidence="4" type="ORF">V565_046010</name>
</gene>
<dbReference type="SUPFAM" id="SSF48452">
    <property type="entry name" value="TPR-like"/>
    <property type="match status" value="1"/>
</dbReference>
<dbReference type="PANTHER" id="PTHR46082:SF6">
    <property type="entry name" value="AAA+ ATPASE DOMAIN-CONTAINING PROTEIN-RELATED"/>
    <property type="match status" value="1"/>
</dbReference>
<dbReference type="InterPro" id="IPR002641">
    <property type="entry name" value="PNPLA_dom"/>
</dbReference>
<dbReference type="Gene3D" id="1.25.40.10">
    <property type="entry name" value="Tetratricopeptide repeat domain"/>
    <property type="match status" value="3"/>
</dbReference>
<evidence type="ECO:0000259" key="3">
    <source>
        <dbReference type="PROSITE" id="PS51635"/>
    </source>
</evidence>
<evidence type="ECO:0000256" key="2">
    <source>
        <dbReference type="PROSITE-ProRule" id="PRU01161"/>
    </source>
</evidence>
<keyword evidence="1" id="KW-0443">Lipid metabolism</keyword>
<proteinExistence type="predicted"/>
<dbReference type="Gene3D" id="3.40.50.300">
    <property type="entry name" value="P-loop containing nucleotide triphosphate hydrolases"/>
    <property type="match status" value="1"/>
</dbReference>
<evidence type="ECO:0000313" key="4">
    <source>
        <dbReference type="EMBL" id="KEP52390.1"/>
    </source>
</evidence>